<keyword evidence="9" id="KW-1185">Reference proteome</keyword>
<dbReference type="EMBL" id="BAABCK010000023">
    <property type="protein sequence ID" value="GAA3725855.1"/>
    <property type="molecule type" value="Genomic_DNA"/>
</dbReference>
<dbReference type="InterPro" id="IPR006555">
    <property type="entry name" value="ATP-dep_Helicase_C"/>
</dbReference>
<dbReference type="InterPro" id="IPR011545">
    <property type="entry name" value="DEAD/DEAH_box_helicase_dom"/>
</dbReference>
<keyword evidence="8" id="KW-0347">Helicase</keyword>
<organism evidence="8 9">
    <name type="scientific">Salinicoccus jeotgali</name>
    <dbReference type="NCBI Taxonomy" id="381634"/>
    <lineage>
        <taxon>Bacteria</taxon>
        <taxon>Bacillati</taxon>
        <taxon>Bacillota</taxon>
        <taxon>Bacilli</taxon>
        <taxon>Bacillales</taxon>
        <taxon>Staphylococcaceae</taxon>
        <taxon>Salinicoccus</taxon>
    </lineage>
</organism>
<dbReference type="InterPro" id="IPR036397">
    <property type="entry name" value="RNaseH_sf"/>
</dbReference>
<comment type="caution">
    <text evidence="8">The sequence shown here is derived from an EMBL/GenBank/DDBJ whole genome shotgun (WGS) entry which is preliminary data.</text>
</comment>
<reference evidence="9" key="1">
    <citation type="journal article" date="2019" name="Int. J. Syst. Evol. Microbiol.">
        <title>The Global Catalogue of Microorganisms (GCM) 10K type strain sequencing project: providing services to taxonomists for standard genome sequencing and annotation.</title>
        <authorList>
            <consortium name="The Broad Institute Genomics Platform"/>
            <consortium name="The Broad Institute Genome Sequencing Center for Infectious Disease"/>
            <person name="Wu L."/>
            <person name="Ma J."/>
        </authorList>
    </citation>
    <scope>NUCLEOTIDE SEQUENCE [LARGE SCALE GENOMIC DNA]</scope>
    <source>
        <strain evidence="9">JCM 16981</strain>
    </source>
</reference>
<dbReference type="InterPro" id="IPR012337">
    <property type="entry name" value="RNaseH-like_sf"/>
</dbReference>
<comment type="similarity">
    <text evidence="6">Belongs to the helicase family. DinG subfamily. Type 2 sub-subfamily.</text>
</comment>
<proteinExistence type="inferred from homology"/>
<dbReference type="InterPro" id="IPR006054">
    <property type="entry name" value="DnaQ"/>
</dbReference>
<dbReference type="PANTHER" id="PTHR30231:SF41">
    <property type="entry name" value="DNA POLYMERASE III SUBUNIT EPSILON"/>
    <property type="match status" value="1"/>
</dbReference>
<dbReference type="Proteomes" id="UP001500920">
    <property type="component" value="Unassembled WGS sequence"/>
</dbReference>
<dbReference type="Gene3D" id="3.40.50.300">
    <property type="entry name" value="P-loop containing nucleotide triphosphate hydrolases"/>
    <property type="match status" value="2"/>
</dbReference>
<evidence type="ECO:0000256" key="1">
    <source>
        <dbReference type="ARBA" id="ARBA00022722"/>
    </source>
</evidence>
<dbReference type="Pfam" id="PF13307">
    <property type="entry name" value="Helicase_C_2"/>
    <property type="match status" value="1"/>
</dbReference>
<dbReference type="Pfam" id="PF00929">
    <property type="entry name" value="RNase_T"/>
    <property type="match status" value="1"/>
</dbReference>
<name>A0ABP7EXI5_9STAP</name>
<sequence length="837" mass="95641">MQHQKFAVVDLETTGNNRNRDSIIQVGIVIVENLKIVDQYTTFLSDEVTLSPFIQDLTGIDSGMLEGAPKFKQVAKHIANILEGCVFTAHNVEFDYGFLEVAFKSCGISFQPLYLLDTVELSKIFLPTLERFQLNEIAQVLDLELSNAHRADEDARATARLLIHLLTKITALDTETLKLLYHLSKPLKFNLSDLIFSVAAESTSSKTTHLERYGTFYIRRVKTKTADAIPKSVDEIYNAYIRWSHKDFRADQLHLAKEIFEAMERSENLAVEAYTGIGKTIAFLIAAVSYHSLYGKRVLISTSKKILQNQIIKDELASLQAALGKDIPTASLKGKDNYIDLDAVELLLSAEDDNTEIIQLKMKLLVWLLETETGDIAEIHLRGPEKSYYRTASIQSGTLGEIFFNRALKRAEESTLIVTNHYFLTDCAEYLQDLEVLVIDEAHQLKRALDERLKVSYGYQDMKFFIGQIGTTNQDRLLSTYLEQNVAADAEMLEDILKRINHNIDNIFSAISAGNRNQLMAHLETGSRHASTFLGIVRDTGDYQAIYNHMHHYAMVLKQIYEGLQNERFSLDVDVNFQKIKIHIQLDDMETIKERVVRDSASILLSGTLEVNGGFSHLDYWFGEHEPRTKVFANDSLFNSTKLFIPEDVPDYNINDDAFISSIVEYMAVYLSETDQKLMILFSNYELLDKVYEYMEAIETFESFVILRQTRGMASDKLLAQFNQLERSILLGTSSFNEGINIEGDGLKSLMLTKLPFPVPKQPDFRHFYKNDLPEAVFQFRQIAGRIHRKPSDKGLLFLFDKRLLSRRYKNAFLKYFPDENVIEGNTESFKALLRDL</sequence>
<dbReference type="NCBIfam" id="TIGR01407">
    <property type="entry name" value="dinG_rel"/>
    <property type="match status" value="1"/>
</dbReference>
<dbReference type="Pfam" id="PF00270">
    <property type="entry name" value="DEAD"/>
    <property type="match status" value="1"/>
</dbReference>
<dbReference type="InterPro" id="IPR027417">
    <property type="entry name" value="P-loop_NTPase"/>
</dbReference>
<dbReference type="SMART" id="SM00479">
    <property type="entry name" value="EXOIII"/>
    <property type="match status" value="1"/>
</dbReference>
<dbReference type="InterPro" id="IPR014013">
    <property type="entry name" value="Helic_SF1/SF2_ATP-bd_DinG/Rad3"/>
</dbReference>
<feature type="domain" description="Helicase ATP-binding" evidence="7">
    <location>
        <begin position="238"/>
        <end position="489"/>
    </location>
</feature>
<dbReference type="SUPFAM" id="SSF52540">
    <property type="entry name" value="P-loop containing nucleoside triphosphate hydrolases"/>
    <property type="match status" value="1"/>
</dbReference>
<dbReference type="NCBIfam" id="TIGR00573">
    <property type="entry name" value="dnaq"/>
    <property type="match status" value="1"/>
</dbReference>
<evidence type="ECO:0000259" key="7">
    <source>
        <dbReference type="PROSITE" id="PS51193"/>
    </source>
</evidence>
<dbReference type="PROSITE" id="PS51193">
    <property type="entry name" value="HELICASE_ATP_BIND_2"/>
    <property type="match status" value="1"/>
</dbReference>
<keyword evidence="1 6" id="KW-0540">Nuclease</keyword>
<dbReference type="SUPFAM" id="SSF53098">
    <property type="entry name" value="Ribonuclease H-like"/>
    <property type="match status" value="1"/>
</dbReference>
<dbReference type="InterPro" id="IPR013520">
    <property type="entry name" value="Ribonucl_H"/>
</dbReference>
<dbReference type="RefSeq" id="WP_344702994.1">
    <property type="nucleotide sequence ID" value="NZ_BAABCK010000023.1"/>
</dbReference>
<evidence type="ECO:0000313" key="9">
    <source>
        <dbReference type="Proteomes" id="UP001500920"/>
    </source>
</evidence>
<dbReference type="CDD" id="cd06127">
    <property type="entry name" value="DEDDh"/>
    <property type="match status" value="1"/>
</dbReference>
<gene>
    <name evidence="6" type="primary">dinG</name>
    <name evidence="8" type="ORF">GCM10022378_14670</name>
</gene>
<keyword evidence="2 6" id="KW-0547">Nucleotide-binding</keyword>
<keyword evidence="3 6" id="KW-0378">Hydrolase</keyword>
<evidence type="ECO:0000256" key="3">
    <source>
        <dbReference type="ARBA" id="ARBA00022801"/>
    </source>
</evidence>
<dbReference type="Gene3D" id="3.30.420.10">
    <property type="entry name" value="Ribonuclease H-like superfamily/Ribonuclease H"/>
    <property type="match status" value="1"/>
</dbReference>
<evidence type="ECO:0000256" key="6">
    <source>
        <dbReference type="RuleBase" id="RU364106"/>
    </source>
</evidence>
<keyword evidence="5 6" id="KW-0067">ATP-binding</keyword>
<comment type="function">
    <text evidence="6">3'-5' exonuclease.</text>
</comment>
<dbReference type="PANTHER" id="PTHR30231">
    <property type="entry name" value="DNA POLYMERASE III SUBUNIT EPSILON"/>
    <property type="match status" value="1"/>
</dbReference>
<evidence type="ECO:0000256" key="4">
    <source>
        <dbReference type="ARBA" id="ARBA00022839"/>
    </source>
</evidence>
<evidence type="ECO:0000256" key="5">
    <source>
        <dbReference type="ARBA" id="ARBA00022840"/>
    </source>
</evidence>
<evidence type="ECO:0000256" key="2">
    <source>
        <dbReference type="ARBA" id="ARBA00022741"/>
    </source>
</evidence>
<dbReference type="SMART" id="SM00491">
    <property type="entry name" value="HELICc2"/>
    <property type="match status" value="1"/>
</dbReference>
<keyword evidence="4 6" id="KW-0269">Exonuclease</keyword>
<dbReference type="GO" id="GO:0004386">
    <property type="term" value="F:helicase activity"/>
    <property type="evidence" value="ECO:0007669"/>
    <property type="project" value="UniProtKB-KW"/>
</dbReference>
<accession>A0ABP7EXI5</accession>
<protein>
    <recommendedName>
        <fullName evidence="6">3'-5' exonuclease DinG</fullName>
        <ecNumber evidence="6">3.1.-.-</ecNumber>
    </recommendedName>
</protein>
<dbReference type="InterPro" id="IPR006310">
    <property type="entry name" value="DinG"/>
</dbReference>
<evidence type="ECO:0000313" key="8">
    <source>
        <dbReference type="EMBL" id="GAA3725855.1"/>
    </source>
</evidence>
<dbReference type="EC" id="3.1.-.-" evidence="6"/>